<keyword evidence="10" id="KW-1185">Reference proteome</keyword>
<comment type="function">
    <text evidence="1">Alpha-L-fucosidase is responsible for hydrolyzing the alpha-1,6-linked fucose joined to the reducing-end N-acetylglucosamine of the carbohydrate moieties of glycoproteins.</text>
</comment>
<dbReference type="Pfam" id="PF01120">
    <property type="entry name" value="Alpha_L_fucos"/>
    <property type="match status" value="1"/>
</dbReference>
<dbReference type="EC" id="3.2.1.51" evidence="3"/>
<feature type="domain" description="Glycoside hydrolase family 29 N-terminal" evidence="8">
    <location>
        <begin position="350"/>
        <end position="711"/>
    </location>
</feature>
<comment type="caution">
    <text evidence="9">The sequence shown here is derived from an EMBL/GenBank/DDBJ whole genome shotgun (WGS) entry which is preliminary data.</text>
</comment>
<comment type="similarity">
    <text evidence="2">Belongs to the glycosyl hydrolase 29 family.</text>
</comment>
<dbReference type="SUPFAM" id="SSF51445">
    <property type="entry name" value="(Trans)glycosidases"/>
    <property type="match status" value="1"/>
</dbReference>
<keyword evidence="5 9" id="KW-0378">Hydrolase</keyword>
<evidence type="ECO:0000256" key="1">
    <source>
        <dbReference type="ARBA" id="ARBA00004071"/>
    </source>
</evidence>
<evidence type="ECO:0000256" key="5">
    <source>
        <dbReference type="ARBA" id="ARBA00022801"/>
    </source>
</evidence>
<evidence type="ECO:0000256" key="7">
    <source>
        <dbReference type="SAM" id="SignalP"/>
    </source>
</evidence>
<evidence type="ECO:0000256" key="3">
    <source>
        <dbReference type="ARBA" id="ARBA00012662"/>
    </source>
</evidence>
<dbReference type="PANTHER" id="PTHR10030:SF37">
    <property type="entry name" value="ALPHA-L-FUCOSIDASE-RELATED"/>
    <property type="match status" value="1"/>
</dbReference>
<evidence type="ECO:0000256" key="2">
    <source>
        <dbReference type="ARBA" id="ARBA00007951"/>
    </source>
</evidence>
<dbReference type="GO" id="GO:0006004">
    <property type="term" value="P:fucose metabolic process"/>
    <property type="evidence" value="ECO:0007669"/>
    <property type="project" value="InterPro"/>
</dbReference>
<evidence type="ECO:0000256" key="6">
    <source>
        <dbReference type="ARBA" id="ARBA00023295"/>
    </source>
</evidence>
<accession>A0AAW0QYS1</accession>
<evidence type="ECO:0000313" key="10">
    <source>
        <dbReference type="Proteomes" id="UP001392437"/>
    </source>
</evidence>
<dbReference type="SMART" id="SM00812">
    <property type="entry name" value="Alpha_L_fucos"/>
    <property type="match status" value="1"/>
</dbReference>
<protein>
    <recommendedName>
        <fullName evidence="3">alpha-L-fucosidase</fullName>
        <ecNumber evidence="3">3.2.1.51</ecNumber>
    </recommendedName>
</protein>
<keyword evidence="4 7" id="KW-0732">Signal</keyword>
<feature type="signal peptide" evidence="7">
    <location>
        <begin position="1"/>
        <end position="15"/>
    </location>
</feature>
<dbReference type="GO" id="GO:0016139">
    <property type="term" value="P:glycoside catabolic process"/>
    <property type="evidence" value="ECO:0007669"/>
    <property type="project" value="TreeGrafter"/>
</dbReference>
<gene>
    <name evidence="9" type="ORF">PG999_004269</name>
</gene>
<evidence type="ECO:0000256" key="4">
    <source>
        <dbReference type="ARBA" id="ARBA00022729"/>
    </source>
</evidence>
<dbReference type="PRINTS" id="PR00741">
    <property type="entry name" value="GLHYDRLASE29"/>
</dbReference>
<dbReference type="Gene3D" id="3.20.20.80">
    <property type="entry name" value="Glycosidases"/>
    <property type="match status" value="1"/>
</dbReference>
<keyword evidence="6" id="KW-0326">Glycosidase</keyword>
<dbReference type="PANTHER" id="PTHR10030">
    <property type="entry name" value="ALPHA-L-FUCOSIDASE"/>
    <property type="match status" value="1"/>
</dbReference>
<dbReference type="AlphaFoldDB" id="A0AAW0QYS1"/>
<dbReference type="InterPro" id="IPR000933">
    <property type="entry name" value="Glyco_hydro_29"/>
</dbReference>
<dbReference type="InterPro" id="IPR057739">
    <property type="entry name" value="Glyco_hydro_29_N"/>
</dbReference>
<dbReference type="Proteomes" id="UP001392437">
    <property type="component" value="Unassembled WGS sequence"/>
</dbReference>
<proteinExistence type="inferred from homology"/>
<organism evidence="9 10">
    <name type="scientific">Apiospora kogelbergensis</name>
    <dbReference type="NCBI Taxonomy" id="1337665"/>
    <lineage>
        <taxon>Eukaryota</taxon>
        <taxon>Fungi</taxon>
        <taxon>Dikarya</taxon>
        <taxon>Ascomycota</taxon>
        <taxon>Pezizomycotina</taxon>
        <taxon>Sordariomycetes</taxon>
        <taxon>Xylariomycetidae</taxon>
        <taxon>Amphisphaeriales</taxon>
        <taxon>Apiosporaceae</taxon>
        <taxon>Apiospora</taxon>
    </lineage>
</organism>
<sequence>MFSIMFLVSVASVAAQLVIQPQHRNNTVEVSRSIPLGINHLFNNRGFGKVGHDANFDGNGRIVLSSNQGCYPAEFLPGEILLYNGINFAFPQYRPSGNDNVISDGQTIDVPAGRYLRVAMLAAAEQGLSEGPVIARYADGTNTSAQVLVPSWWSWPYPFGGDLVMPYHFVNHSVDYNRSNIFQTTNWLDPTKELRSLTLPIPKGAGSGVGGGEIETKLHVFAISLLPVVDAATEDDVLPRLEVQHARTTQRWLQGTNKTQIVEVIVNNAGATWLLSNQTVAISVDSPGLKTVSPAFIKRLRPGDQVIAKVGVVNKDGVAEGTKGAATVVLDTEDGCQVARHTIQATFGIDKYEPTYESVYGHEAPDWFNDGKFGIFIHWGVFAVPGWGDSGIREAYSEWYWWYLSDPSKDNFRQYHLDTYGPALYYDEFIANFTATHYDPNSWVELFADSGAQYFVQTSKHHDGYAIFDIPENITKRTAVSLVPYRDLLGELFAAAREHQPHLHRAAYFSLPEWFHPDYEPLGFGSWPGGNATNPFTNETLPYTGYVPLRGGDGKGDFVRDLIVPEMDILATDPRYEVEIMWCDIGGPNATVDFAALWYNYAAASGRQVSMNARCGIPGDFDTPEYSQYSTSQRRKWESSAGMDPFSYGYNRATPDAAYMNASTIITTLLDIVSKNGNFLLDVGPTETGEIPEIEQRNLRQAGAWLKDHSESVYGTTYWSVTPQFINASTNTDVRFTMTMDAFYISVLNQTTNNIVEIHDTPVPWIEEDRVTIVGGQMAGQVVSVHRLGNGIRLDVPLGLWEHLPFVLKITY</sequence>
<dbReference type="InterPro" id="IPR017853">
    <property type="entry name" value="GH"/>
</dbReference>
<dbReference type="InterPro" id="IPR016286">
    <property type="entry name" value="FUC_metazoa-typ"/>
</dbReference>
<dbReference type="EMBL" id="JAQQWP010000004">
    <property type="protein sequence ID" value="KAK8120149.1"/>
    <property type="molecule type" value="Genomic_DNA"/>
</dbReference>
<name>A0AAW0QYS1_9PEZI</name>
<reference evidence="9 10" key="1">
    <citation type="submission" date="2023-01" db="EMBL/GenBank/DDBJ databases">
        <title>Analysis of 21 Apiospora genomes using comparative genomics revels a genus with tremendous synthesis potential of carbohydrate active enzymes and secondary metabolites.</title>
        <authorList>
            <person name="Sorensen T."/>
        </authorList>
    </citation>
    <scope>NUCLEOTIDE SEQUENCE [LARGE SCALE GENOMIC DNA]</scope>
    <source>
        <strain evidence="9 10">CBS 117206</strain>
    </source>
</reference>
<evidence type="ECO:0000259" key="8">
    <source>
        <dbReference type="Pfam" id="PF01120"/>
    </source>
</evidence>
<feature type="chain" id="PRO_5043553162" description="alpha-L-fucosidase" evidence="7">
    <location>
        <begin position="16"/>
        <end position="812"/>
    </location>
</feature>
<evidence type="ECO:0000313" key="9">
    <source>
        <dbReference type="EMBL" id="KAK8120149.1"/>
    </source>
</evidence>
<dbReference type="GO" id="GO:0004560">
    <property type="term" value="F:alpha-L-fucosidase activity"/>
    <property type="evidence" value="ECO:0007669"/>
    <property type="project" value="UniProtKB-EC"/>
</dbReference>